<evidence type="ECO:0000256" key="3">
    <source>
        <dbReference type="ARBA" id="ARBA00040298"/>
    </source>
</evidence>
<accession>A0A2W5SNA1</accession>
<dbReference type="SUPFAM" id="SSF51905">
    <property type="entry name" value="FAD/NAD(P)-binding domain"/>
    <property type="match status" value="1"/>
</dbReference>
<organism evidence="5 6">
    <name type="scientific">Cereibacter sphaeroides</name>
    <name type="common">Rhodobacter sphaeroides</name>
    <dbReference type="NCBI Taxonomy" id="1063"/>
    <lineage>
        <taxon>Bacteria</taxon>
        <taxon>Pseudomonadati</taxon>
        <taxon>Pseudomonadota</taxon>
        <taxon>Alphaproteobacteria</taxon>
        <taxon>Rhodobacterales</taxon>
        <taxon>Paracoccaceae</taxon>
        <taxon>Cereibacter</taxon>
    </lineage>
</organism>
<evidence type="ECO:0000313" key="5">
    <source>
        <dbReference type="EMBL" id="PZR00826.1"/>
    </source>
</evidence>
<feature type="domain" description="Amine oxidase" evidence="4">
    <location>
        <begin position="17"/>
        <end position="516"/>
    </location>
</feature>
<proteinExistence type="predicted"/>
<dbReference type="Pfam" id="PF01593">
    <property type="entry name" value="Amino_oxidase"/>
    <property type="match status" value="1"/>
</dbReference>
<evidence type="ECO:0000256" key="1">
    <source>
        <dbReference type="ARBA" id="ARBA00037217"/>
    </source>
</evidence>
<dbReference type="InterPro" id="IPR036188">
    <property type="entry name" value="FAD/NAD-bd_sf"/>
</dbReference>
<sequence length="520" mass="54478">MPTPSSEVIVIGGGTNGLACAARLAKGGRRVTLLESAWELGGGAATVEFAPGYRVSGLAHVLNVLDARVANGMDLQRHGLSYAATSLASTALAANGDHLVLDGAAGSGLTGNVTAEEKRAWTEMRTRLMAFAGVLGPFKTMAPPRLSRAAGNEWLRLAKLGLGVRQLGKEEFREFLRMILINVADAVEDDLTDDRLRGLLAFDTVLGAWLGPRSPNSLILLLNRLSGEAAGQRAALGLPKGGMGSVAAAMRKAAEAAGVKVRTGAQVERIIVEGDRATGVILASGEELKAGLVVSAINPRTTFRNLVGPRPLDAGFYRQTAHIRSRGGAAKLHLALKGAPDFRGADLKSRLVIAPGVNAVEESFNAVKYGEVPKRPVMEIIIPSAHEAGFAPDGHHVLSAIVQFAPHAPKAGLDAARAEMLENTLAVLEENAPGIRALIAHAELLMPEDIEARYGMVGGNWHHGELAVEQMLFLRPLREAAQYATPLPGLWLAGAGSHPGGGISGASGWNAAERILKEAA</sequence>
<reference evidence="5 6" key="1">
    <citation type="submission" date="2017-08" db="EMBL/GenBank/DDBJ databases">
        <title>Infants hospitalized years apart are colonized by the same room-sourced microbial strains.</title>
        <authorList>
            <person name="Brooks B."/>
            <person name="Olm M.R."/>
            <person name="Firek B.A."/>
            <person name="Baker R."/>
            <person name="Thomas B.C."/>
            <person name="Morowitz M.J."/>
            <person name="Banfield J.F."/>
        </authorList>
    </citation>
    <scope>NUCLEOTIDE SEQUENCE [LARGE SCALE GENOMIC DNA]</scope>
    <source>
        <strain evidence="5">S2_003_000_R2_11</strain>
    </source>
</reference>
<dbReference type="EMBL" id="QFQS01000001">
    <property type="protein sequence ID" value="PZR00826.1"/>
    <property type="molecule type" value="Genomic_DNA"/>
</dbReference>
<dbReference type="GO" id="GO:0016491">
    <property type="term" value="F:oxidoreductase activity"/>
    <property type="evidence" value="ECO:0007669"/>
    <property type="project" value="InterPro"/>
</dbReference>
<dbReference type="InterPro" id="IPR002937">
    <property type="entry name" value="Amino_oxidase"/>
</dbReference>
<gene>
    <name evidence="5" type="ORF">DI533_09970</name>
</gene>
<evidence type="ECO:0000313" key="6">
    <source>
        <dbReference type="Proteomes" id="UP000248975"/>
    </source>
</evidence>
<evidence type="ECO:0000256" key="2">
    <source>
        <dbReference type="ARBA" id="ARBA00038825"/>
    </source>
</evidence>
<dbReference type="PANTHER" id="PTHR10668:SF103">
    <property type="entry name" value="PYRIDINE NUCLEOTIDE-DISULFIDE OXIDOREDUCTASE DOMAIN-CONTAINING PROTEIN 2"/>
    <property type="match status" value="1"/>
</dbReference>
<protein>
    <recommendedName>
        <fullName evidence="3">Pyridine nucleotide-disulfide oxidoreductase domain-containing protein 2</fullName>
    </recommendedName>
</protein>
<comment type="subunit">
    <text evidence="2">Interacts with COX5B; this interaction may contribute to localize PYROXD2 to the inner face of the inner mitochondrial membrane.</text>
</comment>
<name>A0A2W5SNA1_CERSP</name>
<comment type="function">
    <text evidence="1">Probable oxidoreductase that may play a role as regulator of mitochondrial function.</text>
</comment>
<comment type="caution">
    <text evidence="5">The sequence shown here is derived from an EMBL/GenBank/DDBJ whole genome shotgun (WGS) entry which is preliminary data.</text>
</comment>
<dbReference type="Proteomes" id="UP000248975">
    <property type="component" value="Unassembled WGS sequence"/>
</dbReference>
<dbReference type="AlphaFoldDB" id="A0A2W5SNA1"/>
<dbReference type="Gene3D" id="3.50.50.60">
    <property type="entry name" value="FAD/NAD(P)-binding domain"/>
    <property type="match status" value="2"/>
</dbReference>
<dbReference type="PANTHER" id="PTHR10668">
    <property type="entry name" value="PHYTOENE DEHYDROGENASE"/>
    <property type="match status" value="1"/>
</dbReference>
<evidence type="ECO:0000259" key="4">
    <source>
        <dbReference type="Pfam" id="PF01593"/>
    </source>
</evidence>